<evidence type="ECO:0000313" key="1">
    <source>
        <dbReference type="EMBL" id="TPG14363.1"/>
    </source>
</evidence>
<comment type="caution">
    <text evidence="1">The sequence shown here is derived from an EMBL/GenBank/DDBJ whole genome shotgun (WGS) entry which is preliminary data.</text>
</comment>
<organism evidence="1 2">
    <name type="scientific">Sphingomonas oligophenolica</name>
    <dbReference type="NCBI Taxonomy" id="301154"/>
    <lineage>
        <taxon>Bacteria</taxon>
        <taxon>Pseudomonadati</taxon>
        <taxon>Pseudomonadota</taxon>
        <taxon>Alphaproteobacteria</taxon>
        <taxon>Sphingomonadales</taxon>
        <taxon>Sphingomonadaceae</taxon>
        <taxon>Sphingomonas</taxon>
    </lineage>
</organism>
<dbReference type="RefSeq" id="WP_140867697.1">
    <property type="nucleotide sequence ID" value="NZ_RCZK01000002.1"/>
</dbReference>
<proteinExistence type="predicted"/>
<dbReference type="InterPro" id="IPR006521">
    <property type="entry name" value="Tail_protein_I"/>
</dbReference>
<name>A0A502CNF8_9SPHN</name>
<dbReference type="Pfam" id="PF09684">
    <property type="entry name" value="Tail_P2_I"/>
    <property type="match status" value="1"/>
</dbReference>
<keyword evidence="2" id="KW-1185">Reference proteome</keyword>
<dbReference type="NCBIfam" id="TIGR01634">
    <property type="entry name" value="tail_P2_I"/>
    <property type="match status" value="1"/>
</dbReference>
<dbReference type="AlphaFoldDB" id="A0A502CNF8"/>
<gene>
    <name evidence="1" type="ORF">EAH84_03380</name>
</gene>
<accession>A0A502CNF8</accession>
<sequence>MTTLLPHATPLEGALEASIAARLALPFARVTTTWSPTTCPADQLGFLAWQLSIDLWDDAWPEVKKRAVCAQAIDLHRSKTTLAGIRRHVALVDSEVRAAIRPPARGFWKSAITDAARAAQLAALPQIRLYPFAHDAIAYRRWFPAAAAARRSFHGHAWLRATRGPSLTGTRATFWQSKPQLGGVEIPIALDQDGDAIRALIPATRPGRSWYGHGFNHGDLAASRGADDVLAFRASSSAASFAVSRGTAPVDVAPTRIFAGRIAPRHRSFLGRPLRFLQRSAAPLLVYDRISIADPSVDIARRRVRTWHGHGRFGIGAYTAELSIAVPMHRPRLAFDRWHGRGFLKRADFSALARTIEAVRVAKAARDTIRIDTASHAGAAFAPGLTFGDDFTFGTRMRKF</sequence>
<dbReference type="Proteomes" id="UP000318413">
    <property type="component" value="Unassembled WGS sequence"/>
</dbReference>
<protein>
    <submittedName>
        <fullName evidence="1">Phage tail protein I</fullName>
    </submittedName>
</protein>
<dbReference type="OrthoDB" id="90759at2"/>
<evidence type="ECO:0000313" key="2">
    <source>
        <dbReference type="Proteomes" id="UP000318413"/>
    </source>
</evidence>
<dbReference type="EMBL" id="RCZK01000002">
    <property type="protein sequence ID" value="TPG14363.1"/>
    <property type="molecule type" value="Genomic_DNA"/>
</dbReference>
<reference evidence="1 2" key="1">
    <citation type="journal article" date="2019" name="Environ. Microbiol.">
        <title>Species interactions and distinct microbial communities in high Arctic permafrost affected cryosols are associated with the CH4 and CO2 gas fluxes.</title>
        <authorList>
            <person name="Altshuler I."/>
            <person name="Hamel J."/>
            <person name="Turney S."/>
            <person name="Magnuson E."/>
            <person name="Levesque R."/>
            <person name="Greer C."/>
            <person name="Whyte L.G."/>
        </authorList>
    </citation>
    <scope>NUCLEOTIDE SEQUENCE [LARGE SCALE GENOMIC DNA]</scope>
    <source>
        <strain evidence="1 2">S5.1</strain>
    </source>
</reference>